<accession>A0A642UX79</accession>
<dbReference type="CDD" id="cd04860">
    <property type="entry name" value="AE_Prim_S"/>
    <property type="match status" value="1"/>
</dbReference>
<evidence type="ECO:0000256" key="7">
    <source>
        <dbReference type="ARBA" id="ARBA00022723"/>
    </source>
</evidence>
<dbReference type="VEuPathDB" id="FungiDB:DIURU_000803"/>
<evidence type="ECO:0000256" key="5">
    <source>
        <dbReference type="ARBA" id="ARBA00022695"/>
    </source>
</evidence>
<dbReference type="InterPro" id="IPR002755">
    <property type="entry name" value="DNA_primase_S"/>
</dbReference>
<evidence type="ECO:0000256" key="10">
    <source>
        <dbReference type="RuleBase" id="RU003514"/>
    </source>
</evidence>
<dbReference type="OMA" id="NVTRGFN"/>
<keyword evidence="3 10" id="KW-0639">Primosome</keyword>
<keyword evidence="4 10" id="KW-0808">Transferase</keyword>
<comment type="caution">
    <text evidence="11">The sequence shown here is derived from an EMBL/GenBank/DDBJ whole genome shotgun (WGS) entry which is preliminary data.</text>
</comment>
<dbReference type="AlphaFoldDB" id="A0A642UX79"/>
<evidence type="ECO:0000256" key="6">
    <source>
        <dbReference type="ARBA" id="ARBA00022705"/>
    </source>
</evidence>
<dbReference type="OrthoDB" id="19606at2759"/>
<protein>
    <recommendedName>
        <fullName evidence="10">DNA primase</fullName>
        <ecNumber evidence="10">2.7.7.-</ecNumber>
    </recommendedName>
</protein>
<comment type="similarity">
    <text evidence="1 10">Belongs to the eukaryotic-type primase small subunit family.</text>
</comment>
<evidence type="ECO:0000313" key="11">
    <source>
        <dbReference type="EMBL" id="KAA8907119.1"/>
    </source>
</evidence>
<dbReference type="GeneID" id="54779456"/>
<dbReference type="NCBIfam" id="TIGR00335">
    <property type="entry name" value="primase_sml"/>
    <property type="match status" value="1"/>
</dbReference>
<keyword evidence="2 10" id="KW-0240">DNA-directed RNA polymerase</keyword>
<evidence type="ECO:0000256" key="3">
    <source>
        <dbReference type="ARBA" id="ARBA00022515"/>
    </source>
</evidence>
<dbReference type="Pfam" id="PF01896">
    <property type="entry name" value="DNA_primase_S"/>
    <property type="match status" value="1"/>
</dbReference>
<keyword evidence="6 10" id="KW-0235">DNA replication</keyword>
<proteinExistence type="inferred from homology"/>
<dbReference type="GO" id="GO:0005658">
    <property type="term" value="C:alpha DNA polymerase:primase complex"/>
    <property type="evidence" value="ECO:0007669"/>
    <property type="project" value="UniProtKB-ARBA"/>
</dbReference>
<sequence>MTTPSGPSDADMEDYYRRFLPFRYLFQWLSHSPKVTTDFTKREIAYELRGDIYQRYQSYGSEKEFKQAVEKSNPLRFEIGAIYNVFPKDRKVLPKSALKPVAKELNFDIDLTDYDPIRTCCQDKAICRKCWKFIKVASNIIDTALRDDFGFKHILWVFSGRRGAHCWVSDARARNLDDLSRQALIAYFDVLGGEKRIKKPYHPALERAFEICKLEFDEIILHEQDPWNTKTKATPHIDANVEELLEFMPEKELRDALKAKWDKTPSSSLDKWKDINKVAAELFGKNKFKLTSVIDAKKDIIIRYLYPRLDVNVSRQLNHLLKSPFCIHPATGNVCVPFDPFHSLLDEDPTDYGFDPVTSPKLAEIQQEAENNKSSSSDAWDATSLKPYVAYFGKFVTNLYKEELHDRKRSADDDAGEDDLMF</sequence>
<keyword evidence="8" id="KW-0862">Zinc</keyword>
<evidence type="ECO:0000256" key="1">
    <source>
        <dbReference type="ARBA" id="ARBA00009762"/>
    </source>
</evidence>
<name>A0A642UX79_DIURU</name>
<keyword evidence="12" id="KW-1185">Reference proteome</keyword>
<dbReference type="SUPFAM" id="SSF56747">
    <property type="entry name" value="Prim-pol domain"/>
    <property type="match status" value="1"/>
</dbReference>
<dbReference type="PANTHER" id="PTHR10536">
    <property type="entry name" value="DNA PRIMASE SMALL SUBUNIT"/>
    <property type="match status" value="1"/>
</dbReference>
<evidence type="ECO:0000256" key="8">
    <source>
        <dbReference type="ARBA" id="ARBA00022833"/>
    </source>
</evidence>
<evidence type="ECO:0000313" key="12">
    <source>
        <dbReference type="Proteomes" id="UP000449547"/>
    </source>
</evidence>
<dbReference type="Proteomes" id="UP000449547">
    <property type="component" value="Unassembled WGS sequence"/>
</dbReference>
<organism evidence="11 12">
    <name type="scientific">Diutina rugosa</name>
    <name type="common">Yeast</name>
    <name type="synonym">Candida rugosa</name>
    <dbReference type="NCBI Taxonomy" id="5481"/>
    <lineage>
        <taxon>Eukaryota</taxon>
        <taxon>Fungi</taxon>
        <taxon>Dikarya</taxon>
        <taxon>Ascomycota</taxon>
        <taxon>Saccharomycotina</taxon>
        <taxon>Pichiomycetes</taxon>
        <taxon>Debaryomycetaceae</taxon>
        <taxon>Diutina</taxon>
    </lineage>
</organism>
<keyword evidence="7" id="KW-0479">Metal-binding</keyword>
<dbReference type="GO" id="GO:0003899">
    <property type="term" value="F:DNA-directed RNA polymerase activity"/>
    <property type="evidence" value="ECO:0007669"/>
    <property type="project" value="InterPro"/>
</dbReference>
<reference evidence="11 12" key="1">
    <citation type="submission" date="2019-07" db="EMBL/GenBank/DDBJ databases">
        <title>Genome assembly of two rare yeast pathogens: Diutina rugosa and Trichomonascus ciferrii.</title>
        <authorList>
            <person name="Mixao V."/>
            <person name="Saus E."/>
            <person name="Hansen A."/>
            <person name="Lass-Flor C."/>
            <person name="Gabaldon T."/>
        </authorList>
    </citation>
    <scope>NUCLEOTIDE SEQUENCE [LARGE SCALE GENOMIC DNA]</scope>
    <source>
        <strain evidence="11 12">CBS 613</strain>
    </source>
</reference>
<dbReference type="FunFam" id="3.90.920.10:FF:000003">
    <property type="entry name" value="DNA primase"/>
    <property type="match status" value="1"/>
</dbReference>
<gene>
    <name evidence="11" type="ORF">DIURU_000803</name>
</gene>
<dbReference type="GO" id="GO:0006269">
    <property type="term" value="P:DNA replication, synthesis of primer"/>
    <property type="evidence" value="ECO:0007669"/>
    <property type="project" value="UniProtKB-KW"/>
</dbReference>
<evidence type="ECO:0000256" key="2">
    <source>
        <dbReference type="ARBA" id="ARBA00022478"/>
    </source>
</evidence>
<keyword evidence="9" id="KW-0804">Transcription</keyword>
<dbReference type="InterPro" id="IPR014052">
    <property type="entry name" value="DNA_primase_ssu_euk/arc"/>
</dbReference>
<evidence type="ECO:0000256" key="4">
    <source>
        <dbReference type="ARBA" id="ARBA00022679"/>
    </source>
</evidence>
<keyword evidence="5" id="KW-0548">Nucleotidyltransferase</keyword>
<dbReference type="Gene3D" id="3.90.920.10">
    <property type="entry name" value="DNA primase, PRIM domain"/>
    <property type="match status" value="1"/>
</dbReference>
<dbReference type="EC" id="2.7.7.-" evidence="10"/>
<dbReference type="RefSeq" id="XP_034014470.1">
    <property type="nucleotide sequence ID" value="XM_034159092.1"/>
</dbReference>
<dbReference type="GO" id="GO:0046872">
    <property type="term" value="F:metal ion binding"/>
    <property type="evidence" value="ECO:0007669"/>
    <property type="project" value="UniProtKB-KW"/>
</dbReference>
<dbReference type="EMBL" id="SWFT01000027">
    <property type="protein sequence ID" value="KAA8907119.1"/>
    <property type="molecule type" value="Genomic_DNA"/>
</dbReference>
<evidence type="ECO:0000256" key="9">
    <source>
        <dbReference type="ARBA" id="ARBA00023163"/>
    </source>
</evidence>